<comment type="caution">
    <text evidence="8">The sequence shown here is derived from an EMBL/GenBank/DDBJ whole genome shotgun (WGS) entry which is preliminary data.</text>
</comment>
<reference evidence="8" key="1">
    <citation type="submission" date="2020-07" db="EMBL/GenBank/DDBJ databases">
        <title>The High-quality genome of the commercially important snow crab, Chionoecetes opilio.</title>
        <authorList>
            <person name="Jeong J.-H."/>
            <person name="Ryu S."/>
        </authorList>
    </citation>
    <scope>NUCLEOTIDE SEQUENCE</scope>
    <source>
        <strain evidence="8">MADBK_172401_WGS</strain>
        <tissue evidence="8">Digestive gland</tissue>
    </source>
</reference>
<evidence type="ECO:0000313" key="8">
    <source>
        <dbReference type="EMBL" id="KAG0713347.1"/>
    </source>
</evidence>
<dbReference type="GO" id="GO:0005634">
    <property type="term" value="C:nucleus"/>
    <property type="evidence" value="ECO:0007669"/>
    <property type="project" value="TreeGrafter"/>
</dbReference>
<evidence type="ECO:0000256" key="2">
    <source>
        <dbReference type="ARBA" id="ARBA00005434"/>
    </source>
</evidence>
<keyword evidence="5" id="KW-0677">Repeat</keyword>
<dbReference type="SMART" id="SM00320">
    <property type="entry name" value="WD40"/>
    <property type="match status" value="4"/>
</dbReference>
<proteinExistence type="inferred from homology"/>
<dbReference type="InterPro" id="IPR050853">
    <property type="entry name" value="WD_repeat_DNA-damage-binding"/>
</dbReference>
<dbReference type="InterPro" id="IPR036322">
    <property type="entry name" value="WD40_repeat_dom_sf"/>
</dbReference>
<feature type="region of interest" description="Disordered" evidence="7">
    <location>
        <begin position="1"/>
        <end position="77"/>
    </location>
</feature>
<feature type="compositionally biased region" description="Basic and acidic residues" evidence="7">
    <location>
        <begin position="157"/>
        <end position="176"/>
    </location>
</feature>
<dbReference type="PANTHER" id="PTHR14773">
    <property type="entry name" value="WD REPEAT-CONTAINING PROTEIN 76"/>
    <property type="match status" value="1"/>
</dbReference>
<dbReference type="GO" id="GO:2000001">
    <property type="term" value="P:regulation of DNA damage checkpoint"/>
    <property type="evidence" value="ECO:0007669"/>
    <property type="project" value="TreeGrafter"/>
</dbReference>
<comment type="similarity">
    <text evidence="2">Belongs to the WD repeat DDB2/WDR76 family.</text>
</comment>
<dbReference type="Gene3D" id="2.130.10.10">
    <property type="entry name" value="YVTN repeat-like/Quinoprotein amine dehydrogenase"/>
    <property type="match status" value="1"/>
</dbReference>
<evidence type="ECO:0000256" key="1">
    <source>
        <dbReference type="ARBA" id="ARBA00002530"/>
    </source>
</evidence>
<name>A0A8J4XRR7_CHIOP</name>
<dbReference type="EMBL" id="JACEEZ010021555">
    <property type="protein sequence ID" value="KAG0713347.1"/>
    <property type="molecule type" value="Genomic_DNA"/>
</dbReference>
<dbReference type="SUPFAM" id="SSF50978">
    <property type="entry name" value="WD40 repeat-like"/>
    <property type="match status" value="1"/>
</dbReference>
<evidence type="ECO:0000256" key="5">
    <source>
        <dbReference type="ARBA" id="ARBA00022737"/>
    </source>
</evidence>
<feature type="repeat" description="WD" evidence="6">
    <location>
        <begin position="379"/>
        <end position="421"/>
    </location>
</feature>
<evidence type="ECO:0000313" key="9">
    <source>
        <dbReference type="Proteomes" id="UP000770661"/>
    </source>
</evidence>
<dbReference type="OrthoDB" id="9890280at2759"/>
<evidence type="ECO:0000256" key="7">
    <source>
        <dbReference type="SAM" id="MobiDB-lite"/>
    </source>
</evidence>
<dbReference type="AlphaFoldDB" id="A0A8J4XRR7"/>
<comment type="function">
    <text evidence="1">Specifically binds 5-hydroxymethylcytosine (5hmC), suggesting that it acts as a specific reader of 5hmC.</text>
</comment>
<evidence type="ECO:0000256" key="3">
    <source>
        <dbReference type="ARBA" id="ARBA00021234"/>
    </source>
</evidence>
<dbReference type="Proteomes" id="UP000770661">
    <property type="component" value="Unassembled WGS sequence"/>
</dbReference>
<dbReference type="PANTHER" id="PTHR14773:SF0">
    <property type="entry name" value="WD REPEAT-CONTAINING PROTEIN 76"/>
    <property type="match status" value="1"/>
</dbReference>
<accession>A0A8J4XRR7</accession>
<feature type="compositionally biased region" description="Polar residues" evidence="7">
    <location>
        <begin position="62"/>
        <end position="73"/>
    </location>
</feature>
<feature type="compositionally biased region" description="Low complexity" evidence="7">
    <location>
        <begin position="1"/>
        <end position="10"/>
    </location>
</feature>
<evidence type="ECO:0000256" key="6">
    <source>
        <dbReference type="PROSITE-ProRule" id="PRU00221"/>
    </source>
</evidence>
<dbReference type="InterPro" id="IPR001680">
    <property type="entry name" value="WD40_rpt"/>
</dbReference>
<protein>
    <recommendedName>
        <fullName evidence="3">WD repeat-containing protein 76</fullName>
    </recommendedName>
</protein>
<keyword evidence="4 6" id="KW-0853">WD repeat</keyword>
<dbReference type="InterPro" id="IPR015943">
    <property type="entry name" value="WD40/YVTN_repeat-like_dom_sf"/>
</dbReference>
<organism evidence="8 9">
    <name type="scientific">Chionoecetes opilio</name>
    <name type="common">Atlantic snow crab</name>
    <name type="synonym">Cancer opilio</name>
    <dbReference type="NCBI Taxonomy" id="41210"/>
    <lineage>
        <taxon>Eukaryota</taxon>
        <taxon>Metazoa</taxon>
        <taxon>Ecdysozoa</taxon>
        <taxon>Arthropoda</taxon>
        <taxon>Crustacea</taxon>
        <taxon>Multicrustacea</taxon>
        <taxon>Malacostraca</taxon>
        <taxon>Eumalacostraca</taxon>
        <taxon>Eucarida</taxon>
        <taxon>Decapoda</taxon>
        <taxon>Pleocyemata</taxon>
        <taxon>Brachyura</taxon>
        <taxon>Eubrachyura</taxon>
        <taxon>Majoidea</taxon>
        <taxon>Majidae</taxon>
        <taxon>Chionoecetes</taxon>
    </lineage>
</organism>
<sequence>MPGTEAAAAAPRRSSRVLQPCNKRILSSPKKPAKKRVKEEDLEMLLKEEIKDEEVEEEVATNGENASPTTTGPVLSEYEQRVQRNIAERKRLLETLGVLKAKEELSSFEESLKKKKTVYRGIIKEKKSPEPVIRRRSLRQQCLTPDGLDAPLPSEYQVERSERRAATPSYEEDHPKPPPGPAPLMDYYHAPNKVECEGMWRDVAKASSTTSATASSMDVWGGSAESVLERMKKLRIEEERVVKVVPNRIFSVQFHPSVEKTLVLVGGKWGELGVWDVGRQDDSSGAYCFHPHSRPINCLSVAPSSPHHAHSTSYDGSLRQTDLEAGLVQEIYALDDNQRNSFLCWHARLDANTFVLGASLGRVMQVDARVRGGRVKQLLVHERKTVKVISGHPHHHHYFATGSNDGHVSLWDLRSHKNNKSLSSVVHGRNVSGLEFSQTGNALVSTSRDDYLRFITFDGTALSGIEVWGSDGVLRHHFDGPALGSVSSVVALHPFRPALAGCNSSGKVHVFL</sequence>
<keyword evidence="9" id="KW-1185">Reference proteome</keyword>
<dbReference type="Pfam" id="PF00400">
    <property type="entry name" value="WD40"/>
    <property type="match status" value="2"/>
</dbReference>
<gene>
    <name evidence="8" type="primary">wdr76</name>
    <name evidence="8" type="ORF">GWK47_016436</name>
</gene>
<evidence type="ECO:0000256" key="4">
    <source>
        <dbReference type="ARBA" id="ARBA00022574"/>
    </source>
</evidence>
<feature type="region of interest" description="Disordered" evidence="7">
    <location>
        <begin position="130"/>
        <end position="184"/>
    </location>
</feature>
<dbReference type="GO" id="GO:0003677">
    <property type="term" value="F:DNA binding"/>
    <property type="evidence" value="ECO:0007669"/>
    <property type="project" value="TreeGrafter"/>
</dbReference>
<dbReference type="PROSITE" id="PS50082">
    <property type="entry name" value="WD_REPEATS_2"/>
    <property type="match status" value="1"/>
</dbReference>